<feature type="active site" description="Nucleophile" evidence="8">
    <location>
        <position position="98"/>
    </location>
</feature>
<feature type="region of interest" description="Disordered" evidence="9">
    <location>
        <begin position="168"/>
        <end position="212"/>
    </location>
</feature>
<proteinExistence type="inferred from homology"/>
<feature type="compositionally biased region" description="Basic and acidic residues" evidence="9">
    <location>
        <begin position="195"/>
        <end position="205"/>
    </location>
</feature>
<dbReference type="GO" id="GO:0004843">
    <property type="term" value="F:cysteine-type deubiquitinase activity"/>
    <property type="evidence" value="ECO:0007669"/>
    <property type="project" value="UniProtKB-UniRule"/>
</dbReference>
<dbReference type="InterPro" id="IPR041507">
    <property type="entry name" value="UCH_C"/>
</dbReference>
<accession>A0A8H5CWB8</accession>
<dbReference type="SUPFAM" id="SSF54001">
    <property type="entry name" value="Cysteine proteinases"/>
    <property type="match status" value="1"/>
</dbReference>
<keyword evidence="12" id="KW-1185">Reference proteome</keyword>
<dbReference type="EC" id="3.4.19.12" evidence="3 8"/>
<name>A0A8H5CWB8_9AGAR</name>
<dbReference type="Pfam" id="PF18031">
    <property type="entry name" value="UCH_C"/>
    <property type="match status" value="1"/>
</dbReference>
<dbReference type="PANTHER" id="PTHR10589">
    <property type="entry name" value="UBIQUITIN CARBOXYL-TERMINAL HYDROLASE"/>
    <property type="match status" value="1"/>
</dbReference>
<evidence type="ECO:0000256" key="5">
    <source>
        <dbReference type="ARBA" id="ARBA00022786"/>
    </source>
</evidence>
<evidence type="ECO:0000256" key="4">
    <source>
        <dbReference type="ARBA" id="ARBA00022670"/>
    </source>
</evidence>
<dbReference type="GO" id="GO:0016579">
    <property type="term" value="P:protein deubiquitination"/>
    <property type="evidence" value="ECO:0007669"/>
    <property type="project" value="TreeGrafter"/>
</dbReference>
<dbReference type="PROSITE" id="PS52048">
    <property type="entry name" value="UCH_DOMAIN"/>
    <property type="match status" value="1"/>
</dbReference>
<dbReference type="Proteomes" id="UP000559027">
    <property type="component" value="Unassembled WGS sequence"/>
</dbReference>
<dbReference type="GO" id="GO:0006511">
    <property type="term" value="P:ubiquitin-dependent protein catabolic process"/>
    <property type="evidence" value="ECO:0007669"/>
    <property type="project" value="UniProtKB-UniRule"/>
</dbReference>
<gene>
    <name evidence="11" type="ORF">D9756_010529</name>
</gene>
<reference evidence="11 12" key="1">
    <citation type="journal article" date="2020" name="ISME J.">
        <title>Uncovering the hidden diversity of litter-decomposition mechanisms in mushroom-forming fungi.</title>
        <authorList>
            <person name="Floudas D."/>
            <person name="Bentzer J."/>
            <person name="Ahren D."/>
            <person name="Johansson T."/>
            <person name="Persson P."/>
            <person name="Tunlid A."/>
        </authorList>
    </citation>
    <scope>NUCLEOTIDE SEQUENCE [LARGE SCALE GENOMIC DNA]</scope>
    <source>
        <strain evidence="11 12">CBS 146.42</strain>
    </source>
</reference>
<evidence type="ECO:0000256" key="2">
    <source>
        <dbReference type="ARBA" id="ARBA00009326"/>
    </source>
</evidence>
<dbReference type="GO" id="GO:0005737">
    <property type="term" value="C:cytoplasm"/>
    <property type="evidence" value="ECO:0007669"/>
    <property type="project" value="TreeGrafter"/>
</dbReference>
<dbReference type="PANTHER" id="PTHR10589:SF16">
    <property type="entry name" value="UBIQUITIN CARBOXYL-TERMINAL HYDROLASE ISOZYME L5"/>
    <property type="match status" value="1"/>
</dbReference>
<sequence length="441" mass="49555">MNGTSESNIEPSLDLIGGPYAVIESDPGVFSSLARGLGVKRIELVELYDIEPWAVDHLDPYGLIFCFTWHKDVHRPTDFDDPAAERVWFANQLSDDACATHALLNVLFNCPDLDLGEELREFRQETQDFSAVMRGLAITNSPLFRRTHNSLARPADIRASLNSIATNVMESKKKGSLKPSAKGKPGRPPKSSKTTKSEKVKKQDNADENDTPTYHFVGYVPAFGKVWELDGMKSGPLEVGELPSESGRDGWMDVARPALRLKMAKYGGSGLEDSDIRFSLLAIVQDSLSRVADELEFLRKDKEKIESLLEQGDSLLQVDSVLLQHAQAIFKCDILDGYEHPSGFAGRRMQRDRDLMQMSQSDLVLAWKNVIQDGVRAKTALEDEITKCAQVQTEHLKRTFDYEPFFREFITELHTQGLLNPLLNLDENGRKVKQTKRQKSD</sequence>
<dbReference type="Pfam" id="PF01088">
    <property type="entry name" value="Peptidase_C12"/>
    <property type="match status" value="1"/>
</dbReference>
<evidence type="ECO:0000256" key="6">
    <source>
        <dbReference type="ARBA" id="ARBA00022801"/>
    </source>
</evidence>
<protein>
    <recommendedName>
        <fullName evidence="3 8">ubiquitinyl hydrolase 1</fullName>
        <ecNumber evidence="3 8">3.4.19.12</ecNumber>
    </recommendedName>
</protein>
<organism evidence="11 12">
    <name type="scientific">Leucocoprinus leucothites</name>
    <dbReference type="NCBI Taxonomy" id="201217"/>
    <lineage>
        <taxon>Eukaryota</taxon>
        <taxon>Fungi</taxon>
        <taxon>Dikarya</taxon>
        <taxon>Basidiomycota</taxon>
        <taxon>Agaricomycotina</taxon>
        <taxon>Agaricomycetes</taxon>
        <taxon>Agaricomycetidae</taxon>
        <taxon>Agaricales</taxon>
        <taxon>Agaricineae</taxon>
        <taxon>Agaricaceae</taxon>
        <taxon>Leucocoprinus</taxon>
    </lineage>
</organism>
<evidence type="ECO:0000313" key="11">
    <source>
        <dbReference type="EMBL" id="KAF5348248.1"/>
    </source>
</evidence>
<evidence type="ECO:0000256" key="1">
    <source>
        <dbReference type="ARBA" id="ARBA00000707"/>
    </source>
</evidence>
<feature type="site" description="Important for enzyme activity" evidence="8">
    <location>
        <position position="230"/>
    </location>
</feature>
<evidence type="ECO:0000256" key="9">
    <source>
        <dbReference type="SAM" id="MobiDB-lite"/>
    </source>
</evidence>
<dbReference type="OrthoDB" id="1924260at2759"/>
<dbReference type="InterPro" id="IPR036959">
    <property type="entry name" value="Peptidase_C12_UCH_sf"/>
</dbReference>
<keyword evidence="6 8" id="KW-0378">Hydrolase</keyword>
<evidence type="ECO:0000256" key="7">
    <source>
        <dbReference type="ARBA" id="ARBA00022807"/>
    </source>
</evidence>
<keyword evidence="5 8" id="KW-0833">Ubl conjugation pathway</keyword>
<evidence type="ECO:0000313" key="12">
    <source>
        <dbReference type="Proteomes" id="UP000559027"/>
    </source>
</evidence>
<dbReference type="InterPro" id="IPR038765">
    <property type="entry name" value="Papain-like_cys_pep_sf"/>
</dbReference>
<keyword evidence="4 8" id="KW-0645">Protease</keyword>
<feature type="site" description="Transition state stabilizer" evidence="8">
    <location>
        <position position="92"/>
    </location>
</feature>
<dbReference type="Gene3D" id="3.40.532.10">
    <property type="entry name" value="Peptidase C12, ubiquitin carboxyl-terminal hydrolase"/>
    <property type="match status" value="1"/>
</dbReference>
<feature type="active site" description="Proton donor" evidence="8">
    <location>
        <position position="215"/>
    </location>
</feature>
<comment type="catalytic activity">
    <reaction evidence="1 8">
        <text>Thiol-dependent hydrolysis of ester, thioester, amide, peptide and isopeptide bonds formed by the C-terminal Gly of ubiquitin (a 76-residue protein attached to proteins as an intracellular targeting signal).</text>
        <dbReference type="EC" id="3.4.19.12"/>
    </reaction>
</comment>
<dbReference type="InterPro" id="IPR001578">
    <property type="entry name" value="Peptidase_C12_UCH"/>
</dbReference>
<comment type="caution">
    <text evidence="11">The sequence shown here is derived from an EMBL/GenBank/DDBJ whole genome shotgun (WGS) entry which is preliminary data.</text>
</comment>
<evidence type="ECO:0000256" key="3">
    <source>
        <dbReference type="ARBA" id="ARBA00012759"/>
    </source>
</evidence>
<dbReference type="AlphaFoldDB" id="A0A8H5CWB8"/>
<keyword evidence="7 8" id="KW-0788">Thiol protease</keyword>
<evidence type="ECO:0000256" key="8">
    <source>
        <dbReference type="PROSITE-ProRule" id="PRU01393"/>
    </source>
</evidence>
<dbReference type="EMBL" id="JAACJO010000020">
    <property type="protein sequence ID" value="KAF5348248.1"/>
    <property type="molecule type" value="Genomic_DNA"/>
</dbReference>
<feature type="compositionally biased region" description="Low complexity" evidence="9">
    <location>
        <begin position="178"/>
        <end position="194"/>
    </location>
</feature>
<feature type="domain" description="UCH catalytic" evidence="10">
    <location>
        <begin position="19"/>
        <end position="285"/>
    </location>
</feature>
<comment type="similarity">
    <text evidence="2 8">Belongs to the peptidase C12 family.</text>
</comment>
<evidence type="ECO:0000259" key="10">
    <source>
        <dbReference type="PROSITE" id="PS52048"/>
    </source>
</evidence>